<evidence type="ECO:0000313" key="3">
    <source>
        <dbReference type="Proteomes" id="UP001431784"/>
    </source>
</evidence>
<accession>A0ABT5TCK8</accession>
<dbReference type="PANTHER" id="PTHR35564:SF4">
    <property type="entry name" value="CYTOPLASMIC PROTEIN"/>
    <property type="match status" value="1"/>
</dbReference>
<dbReference type="PANTHER" id="PTHR35564">
    <property type="match status" value="1"/>
</dbReference>
<reference evidence="2" key="1">
    <citation type="submission" date="2023-02" db="EMBL/GenBank/DDBJ databases">
        <title>Description of Roseinatronobacter alkalisoli sp. nov., an alkaliphilic bacerium isolated from soda soil.</title>
        <authorList>
            <person name="Wei W."/>
        </authorList>
    </citation>
    <scope>NUCLEOTIDE SEQUENCE</scope>
    <source>
        <strain evidence="2">HJB301</strain>
    </source>
</reference>
<evidence type="ECO:0000256" key="1">
    <source>
        <dbReference type="SAM" id="MobiDB-lite"/>
    </source>
</evidence>
<gene>
    <name evidence="2" type="primary">tssG</name>
    <name evidence="2" type="ORF">PUT78_17380</name>
</gene>
<dbReference type="RefSeq" id="WP_274353542.1">
    <property type="nucleotide sequence ID" value="NZ_JAQZSM010000020.1"/>
</dbReference>
<dbReference type="EMBL" id="JAQZSM010000020">
    <property type="protein sequence ID" value="MDD7972868.1"/>
    <property type="molecule type" value="Genomic_DNA"/>
</dbReference>
<keyword evidence="3" id="KW-1185">Reference proteome</keyword>
<organism evidence="2 3">
    <name type="scientific">Roseinatronobacter alkalisoli</name>
    <dbReference type="NCBI Taxonomy" id="3028235"/>
    <lineage>
        <taxon>Bacteria</taxon>
        <taxon>Pseudomonadati</taxon>
        <taxon>Pseudomonadota</taxon>
        <taxon>Alphaproteobacteria</taxon>
        <taxon>Rhodobacterales</taxon>
        <taxon>Paracoccaceae</taxon>
        <taxon>Roseinatronobacter</taxon>
    </lineage>
</organism>
<protein>
    <submittedName>
        <fullName evidence="2">Type VI secretion system baseplate subunit TssG</fullName>
    </submittedName>
</protein>
<name>A0ABT5TCK8_9RHOB</name>
<comment type="caution">
    <text evidence="2">The sequence shown here is derived from an EMBL/GenBank/DDBJ whole genome shotgun (WGS) entry which is preliminary data.</text>
</comment>
<dbReference type="Proteomes" id="UP001431784">
    <property type="component" value="Unassembled WGS sequence"/>
</dbReference>
<feature type="region of interest" description="Disordered" evidence="1">
    <location>
        <begin position="1"/>
        <end position="20"/>
    </location>
</feature>
<proteinExistence type="predicted"/>
<evidence type="ECO:0000313" key="2">
    <source>
        <dbReference type="EMBL" id="MDD7972868.1"/>
    </source>
</evidence>
<dbReference type="Pfam" id="PF06996">
    <property type="entry name" value="T6SS_TssG"/>
    <property type="match status" value="1"/>
</dbReference>
<dbReference type="InterPro" id="IPR010732">
    <property type="entry name" value="T6SS_TssG-like"/>
</dbReference>
<sequence length="360" mass="40356">MADTRSGPAQKASSPAHFAHPMRLDDDLRARMAEEPWHFDVLSLLRRLEAAHPDMPRLGKSVTLTQEIVVPRQDPFLEFPSCNVTRVQFNTDGPHDVHVQFMGYFGPQGALPLPLSAEAHRWMVQRNDPSFARFADIFAARFVQFFYRAWADARPVVQMDRREDDRFRAWLGALIGRGSPALRDRDSLPDDTRLGLTGLLNMRVRSIARLRQCLFHLLGTPITLEEHVGTWLEFDPADCSRLGRVASTLGRDICLGTRAFSLNDKLRLTLHCRDLAEYNAFLPGQPECRRLIDFLQSYLGPTLEVDIALSLPEYLAPPTRLGQAGQLGWTSFTLSPPPPDAPAPLAATLRPCAVFSASAH</sequence>
<dbReference type="NCBIfam" id="TIGR03347">
    <property type="entry name" value="VI_chp_1"/>
    <property type="match status" value="1"/>
</dbReference>